<feature type="non-terminal residue" evidence="2">
    <location>
        <position position="630"/>
    </location>
</feature>
<feature type="compositionally biased region" description="Gly residues" evidence="1">
    <location>
        <begin position="592"/>
        <end position="603"/>
    </location>
</feature>
<evidence type="ECO:0000313" key="3">
    <source>
        <dbReference type="Proteomes" id="UP001149140"/>
    </source>
</evidence>
<gene>
    <name evidence="2" type="ORF">OM076_11495</name>
</gene>
<protein>
    <submittedName>
        <fullName evidence="2">Uncharacterized protein</fullName>
    </submittedName>
</protein>
<comment type="caution">
    <text evidence="2">The sequence shown here is derived from an EMBL/GenBank/DDBJ whole genome shotgun (WGS) entry which is preliminary data.</text>
</comment>
<keyword evidence="3" id="KW-1185">Reference proteome</keyword>
<feature type="region of interest" description="Disordered" evidence="1">
    <location>
        <begin position="592"/>
        <end position="630"/>
    </location>
</feature>
<accession>A0A9X3S272</accession>
<reference evidence="2" key="1">
    <citation type="submission" date="2022-10" db="EMBL/GenBank/DDBJ databases">
        <title>The WGS of Solirubrobacter ginsenosidimutans DSM 21036.</title>
        <authorList>
            <person name="Jiang Z."/>
        </authorList>
    </citation>
    <scope>NUCLEOTIDE SEQUENCE</scope>
    <source>
        <strain evidence="2">DSM 21036</strain>
    </source>
</reference>
<organism evidence="2 3">
    <name type="scientific">Solirubrobacter ginsenosidimutans</name>
    <dbReference type="NCBI Taxonomy" id="490573"/>
    <lineage>
        <taxon>Bacteria</taxon>
        <taxon>Bacillati</taxon>
        <taxon>Actinomycetota</taxon>
        <taxon>Thermoleophilia</taxon>
        <taxon>Solirubrobacterales</taxon>
        <taxon>Solirubrobacteraceae</taxon>
        <taxon>Solirubrobacter</taxon>
    </lineage>
</organism>
<evidence type="ECO:0000256" key="1">
    <source>
        <dbReference type="SAM" id="MobiDB-lite"/>
    </source>
</evidence>
<evidence type="ECO:0000313" key="2">
    <source>
        <dbReference type="EMBL" id="MDA0160891.1"/>
    </source>
</evidence>
<sequence length="630" mass="64947">MAATHELIESPPVATPTTALPRPEALPLLPAAAVLSLQRSVGNQAVASRLAREPAAPKLRTALDSKLVVTPAGGGYSAALHFGDDSVAVATYEPKGDTPLNRLPVYLEDIVSGTEAVVNVRYDPAAADVKALFETREVDGVRITVRLQPQSVEAMTVTSAPAAHEVGSDGANVDGKETVTKHSGASATDKVMGSIASAEGGFASVEGSDAGVLTWGQGQWTVTAGELQKVLTFIKDRRRDLFDKYWGSADLDVDGKDFVHDGKKWGPAKRTMMELFRPNAETITAWANRFGQAGMDPQIQRLQREYLRGEVHETLGKSIGGRTPESVLDTRGQAYFYSMDKNLPAGARANFQAALKQVPLAEGAQVTDEQKTQLSDALGELFRNSSVIARDNGKHHIIAFWGEGGRTKALAEADAAIAAGGDAKWSVARWQTHREQMAARVSRYSKTRADIDKAITHQEIEPDVPDGAFGDDHAAAPAAGPGMVGAVSEGIGHLVDDAAVMLALAATGTGLVALHIGGSVGRGGKNQAADVAAVCARLVGVGHPPGANLTELGNAIARYQAEIVGMPRPDGRIDPGGRTIAALRGAGGAAHGGPASGAAGAGHAGAATADAGGAHGGPATAAHAGAATAA</sequence>
<feature type="region of interest" description="Disordered" evidence="1">
    <location>
        <begin position="165"/>
        <end position="185"/>
    </location>
</feature>
<name>A0A9X3S272_9ACTN</name>
<dbReference type="EMBL" id="JAPDOD010000007">
    <property type="protein sequence ID" value="MDA0160891.1"/>
    <property type="molecule type" value="Genomic_DNA"/>
</dbReference>
<dbReference type="AlphaFoldDB" id="A0A9X3S272"/>
<dbReference type="Proteomes" id="UP001149140">
    <property type="component" value="Unassembled WGS sequence"/>
</dbReference>
<proteinExistence type="predicted"/>
<feature type="compositionally biased region" description="Low complexity" evidence="1">
    <location>
        <begin position="604"/>
        <end position="630"/>
    </location>
</feature>